<evidence type="ECO:0000256" key="6">
    <source>
        <dbReference type="ARBA" id="ARBA00023136"/>
    </source>
</evidence>
<evidence type="ECO:0000256" key="2">
    <source>
        <dbReference type="ARBA" id="ARBA00022448"/>
    </source>
</evidence>
<dbReference type="InterPro" id="IPR011701">
    <property type="entry name" value="MFS"/>
</dbReference>
<feature type="transmembrane region" description="Helical" evidence="7">
    <location>
        <begin position="80"/>
        <end position="99"/>
    </location>
</feature>
<dbReference type="PANTHER" id="PTHR42718">
    <property type="entry name" value="MAJOR FACILITATOR SUPERFAMILY MULTIDRUG TRANSPORTER MFSC"/>
    <property type="match status" value="1"/>
</dbReference>
<feature type="transmembrane region" description="Helical" evidence="7">
    <location>
        <begin position="167"/>
        <end position="186"/>
    </location>
</feature>
<organism evidence="9 10">
    <name type="scientific">Novispirillum itersonii</name>
    <name type="common">Aquaspirillum itersonii</name>
    <dbReference type="NCBI Taxonomy" id="189"/>
    <lineage>
        <taxon>Bacteria</taxon>
        <taxon>Pseudomonadati</taxon>
        <taxon>Pseudomonadota</taxon>
        <taxon>Alphaproteobacteria</taxon>
        <taxon>Rhodospirillales</taxon>
        <taxon>Novispirillaceae</taxon>
        <taxon>Novispirillum</taxon>
    </lineage>
</organism>
<evidence type="ECO:0000313" key="10">
    <source>
        <dbReference type="Proteomes" id="UP000544872"/>
    </source>
</evidence>
<keyword evidence="2" id="KW-0813">Transport</keyword>
<evidence type="ECO:0000256" key="4">
    <source>
        <dbReference type="ARBA" id="ARBA00022692"/>
    </source>
</evidence>
<keyword evidence="4 7" id="KW-0812">Transmembrane</keyword>
<evidence type="ECO:0000256" key="7">
    <source>
        <dbReference type="SAM" id="Phobius"/>
    </source>
</evidence>
<dbReference type="Pfam" id="PF07690">
    <property type="entry name" value="MFS_1"/>
    <property type="match status" value="1"/>
</dbReference>
<name>A0A7X0DNC0_NOVIT</name>
<evidence type="ECO:0000256" key="3">
    <source>
        <dbReference type="ARBA" id="ARBA00022475"/>
    </source>
</evidence>
<accession>A0A7X0DNC0</accession>
<dbReference type="PROSITE" id="PS00216">
    <property type="entry name" value="SUGAR_TRANSPORT_1"/>
    <property type="match status" value="1"/>
</dbReference>
<keyword evidence="5 7" id="KW-1133">Transmembrane helix</keyword>
<feature type="transmembrane region" description="Helical" evidence="7">
    <location>
        <begin position="138"/>
        <end position="161"/>
    </location>
</feature>
<feature type="transmembrane region" description="Helical" evidence="7">
    <location>
        <begin position="434"/>
        <end position="453"/>
    </location>
</feature>
<dbReference type="Gene3D" id="1.20.1720.10">
    <property type="entry name" value="Multidrug resistance protein D"/>
    <property type="match status" value="1"/>
</dbReference>
<feature type="domain" description="Major facilitator superfamily (MFS) profile" evidence="8">
    <location>
        <begin position="14"/>
        <end position="456"/>
    </location>
</feature>
<dbReference type="PRINTS" id="PR01036">
    <property type="entry name" value="TCRTETB"/>
</dbReference>
<dbReference type="CDD" id="cd17321">
    <property type="entry name" value="MFS_MMR_MDR_like"/>
    <property type="match status" value="1"/>
</dbReference>
<dbReference type="GO" id="GO:0005886">
    <property type="term" value="C:plasma membrane"/>
    <property type="evidence" value="ECO:0007669"/>
    <property type="project" value="UniProtKB-SubCell"/>
</dbReference>
<feature type="transmembrane region" description="Helical" evidence="7">
    <location>
        <begin position="270"/>
        <end position="292"/>
    </location>
</feature>
<feature type="transmembrane region" description="Helical" evidence="7">
    <location>
        <begin position="207"/>
        <end position="226"/>
    </location>
</feature>
<protein>
    <submittedName>
        <fullName evidence="9">MFS family permease</fullName>
    </submittedName>
</protein>
<keyword evidence="3" id="KW-1003">Cell membrane</keyword>
<dbReference type="Proteomes" id="UP000544872">
    <property type="component" value="Unassembled WGS sequence"/>
</dbReference>
<dbReference type="InterPro" id="IPR020846">
    <property type="entry name" value="MFS_dom"/>
</dbReference>
<feature type="transmembrane region" description="Helical" evidence="7">
    <location>
        <begin position="298"/>
        <end position="321"/>
    </location>
</feature>
<evidence type="ECO:0000256" key="1">
    <source>
        <dbReference type="ARBA" id="ARBA00004651"/>
    </source>
</evidence>
<feature type="transmembrane region" description="Helical" evidence="7">
    <location>
        <begin position="48"/>
        <end position="68"/>
    </location>
</feature>
<comment type="subcellular location">
    <subcellularLocation>
        <location evidence="1">Cell membrane</location>
        <topology evidence="1">Multi-pass membrane protein</topology>
    </subcellularLocation>
</comment>
<feature type="transmembrane region" description="Helical" evidence="7">
    <location>
        <begin position="105"/>
        <end position="126"/>
    </location>
</feature>
<dbReference type="PROSITE" id="PS50850">
    <property type="entry name" value="MFS"/>
    <property type="match status" value="1"/>
</dbReference>
<dbReference type="InterPro" id="IPR036259">
    <property type="entry name" value="MFS_trans_sf"/>
</dbReference>
<evidence type="ECO:0000313" key="9">
    <source>
        <dbReference type="EMBL" id="MBB6211936.1"/>
    </source>
</evidence>
<comment type="caution">
    <text evidence="9">The sequence shown here is derived from an EMBL/GenBank/DDBJ whole genome shotgun (WGS) entry which is preliminary data.</text>
</comment>
<dbReference type="AlphaFoldDB" id="A0A7X0DNC0"/>
<dbReference type="RefSeq" id="WP_184265150.1">
    <property type="nucleotide sequence ID" value="NZ_JACIIX010000015.1"/>
</dbReference>
<keyword evidence="10" id="KW-1185">Reference proteome</keyword>
<dbReference type="GO" id="GO:0022857">
    <property type="term" value="F:transmembrane transporter activity"/>
    <property type="evidence" value="ECO:0007669"/>
    <property type="project" value="InterPro"/>
</dbReference>
<feature type="transmembrane region" description="Helical" evidence="7">
    <location>
        <begin position="232"/>
        <end position="249"/>
    </location>
</feature>
<feature type="transmembrane region" description="Helical" evidence="7">
    <location>
        <begin position="403"/>
        <end position="422"/>
    </location>
</feature>
<dbReference type="PANTHER" id="PTHR42718:SF46">
    <property type="entry name" value="BLR6921 PROTEIN"/>
    <property type="match status" value="1"/>
</dbReference>
<evidence type="ECO:0000259" key="8">
    <source>
        <dbReference type="PROSITE" id="PS50850"/>
    </source>
</evidence>
<gene>
    <name evidence="9" type="ORF">FHS48_003382</name>
</gene>
<feature type="transmembrane region" description="Helical" evidence="7">
    <location>
        <begin position="333"/>
        <end position="354"/>
    </location>
</feature>
<reference evidence="9 10" key="1">
    <citation type="submission" date="2020-08" db="EMBL/GenBank/DDBJ databases">
        <title>Genomic Encyclopedia of Type Strains, Phase IV (KMG-IV): sequencing the most valuable type-strain genomes for metagenomic binning, comparative biology and taxonomic classification.</title>
        <authorList>
            <person name="Goeker M."/>
        </authorList>
    </citation>
    <scope>NUCLEOTIDE SEQUENCE [LARGE SCALE GENOMIC DNA]</scope>
    <source>
        <strain evidence="9 10">DSM 11590</strain>
    </source>
</reference>
<dbReference type="EMBL" id="JACIIX010000015">
    <property type="protein sequence ID" value="MBB6211936.1"/>
    <property type="molecule type" value="Genomic_DNA"/>
</dbReference>
<feature type="transmembrane region" description="Helical" evidence="7">
    <location>
        <begin position="360"/>
        <end position="382"/>
    </location>
</feature>
<dbReference type="SUPFAM" id="SSF103473">
    <property type="entry name" value="MFS general substrate transporter"/>
    <property type="match status" value="1"/>
</dbReference>
<dbReference type="Gene3D" id="1.20.1250.20">
    <property type="entry name" value="MFS general substrate transporter like domains"/>
    <property type="match status" value="1"/>
</dbReference>
<evidence type="ECO:0000256" key="5">
    <source>
        <dbReference type="ARBA" id="ARBA00022989"/>
    </source>
</evidence>
<dbReference type="InterPro" id="IPR005829">
    <property type="entry name" value="Sugar_transporter_CS"/>
</dbReference>
<sequence length="462" mass="46228">MSAISSSSPARPGVLAALGLCVLLSALGGSVATVTLPSLALGFGQPVAAVQWVVVAYLLALTTLVVGAGRLSDLWGRRRLLLAGTGLFLLASLLCAAAPDLWLLVAARILQGAGAAVMMAVSMALIGDVIPKDRTGRAMGMMGTLSAIGTACGPSVGGLLIQAWGWPLVFLAVAAVAAVVLGLVLLSVPKEPGKDGPHPAFDLRSMGLLVVALAGYALAMTGTGGMDLSVRGGLLAGAAVVSGLVLWSLRSSPAPLIRLDLLRDPTLRGSLLMGFLVSAVMMTTLVAGPFYLTQGIGLTAAQVGVAMSSGPVMSALSATPAGRLVDRFGADRVTRWGLSGMLIGCGGLAVQAGIGGWGGYVLALLVLTPGYALFQTANNTGVMRGRAADQRGVVSGLLNLSRNLGLVTGASAMGAVFLWGAGGAVTSAESAASGLRVAFGLALGLVTVALLTARVRSKISLA</sequence>
<keyword evidence="6 7" id="KW-0472">Membrane</keyword>
<proteinExistence type="predicted"/>